<keyword evidence="2" id="KW-1185">Reference proteome</keyword>
<name>A0A6J2JLU9_BOMMA</name>
<dbReference type="CTD" id="44046"/>
<proteinExistence type="inferred from homology"/>
<reference evidence="3" key="1">
    <citation type="submission" date="2025-08" db="UniProtKB">
        <authorList>
            <consortium name="RefSeq"/>
        </authorList>
    </citation>
    <scope>IDENTIFICATION</scope>
    <source>
        <tissue evidence="3">Silk gland</tissue>
    </source>
</reference>
<protein>
    <submittedName>
        <fullName evidence="3">Protein stunted-like isoform X1</fullName>
    </submittedName>
</protein>
<dbReference type="Proteomes" id="UP000504629">
    <property type="component" value="Unplaced"/>
</dbReference>
<sequence>MDISLLSGCGIQENFNLFLKIKVNKNINKMSAWRQAGLTYINYSNIAAKVLRRSLKQEFRAEALKRDESHVRVTPWANGRPAHLQKAVPK</sequence>
<dbReference type="FunFam" id="1.10.1620.20:FF:000005">
    <property type="entry name" value="Uncharacterized protein, isoform A"/>
    <property type="match status" value="1"/>
</dbReference>
<dbReference type="InterPro" id="IPR006721">
    <property type="entry name" value="ATP_synth_F1_esu_mt"/>
</dbReference>
<dbReference type="Pfam" id="PF04627">
    <property type="entry name" value="ATP-synt_Eps"/>
    <property type="match status" value="1"/>
</dbReference>
<dbReference type="SUPFAM" id="SSF48690">
    <property type="entry name" value="Epsilon subunit of mitochondrial F1F0-ATP synthase"/>
    <property type="match status" value="1"/>
</dbReference>
<comment type="similarity">
    <text evidence="1">Belongs to the eukaryotic ATPase epsilon family.</text>
</comment>
<evidence type="ECO:0000313" key="3">
    <source>
        <dbReference type="RefSeq" id="XP_028030273.1"/>
    </source>
</evidence>
<gene>
    <name evidence="3" type="primary">LOC114243101</name>
</gene>
<evidence type="ECO:0000256" key="1">
    <source>
        <dbReference type="ARBA" id="ARBA00009502"/>
    </source>
</evidence>
<dbReference type="GO" id="GO:0042776">
    <property type="term" value="P:proton motive force-driven mitochondrial ATP synthesis"/>
    <property type="evidence" value="ECO:0007669"/>
    <property type="project" value="TreeGrafter"/>
</dbReference>
<dbReference type="CDD" id="cd12153">
    <property type="entry name" value="F1-ATPase_epsilon"/>
    <property type="match status" value="1"/>
</dbReference>
<evidence type="ECO:0000313" key="2">
    <source>
        <dbReference type="Proteomes" id="UP000504629"/>
    </source>
</evidence>
<dbReference type="GeneID" id="114243101"/>
<dbReference type="PANTHER" id="PTHR12448">
    <property type="entry name" value="ATP SYNTHASE EPSILON CHAIN, MITOCHONDRIAL"/>
    <property type="match status" value="1"/>
</dbReference>
<dbReference type="PANTHER" id="PTHR12448:SF0">
    <property type="entry name" value="ATP SYNTHASE SUBUNIT EPSILON, MITOCHONDRIAL"/>
    <property type="match status" value="1"/>
</dbReference>
<organism evidence="2 3">
    <name type="scientific">Bombyx mandarina</name>
    <name type="common">Wild silk moth</name>
    <name type="synonym">Wild silkworm</name>
    <dbReference type="NCBI Taxonomy" id="7092"/>
    <lineage>
        <taxon>Eukaryota</taxon>
        <taxon>Metazoa</taxon>
        <taxon>Ecdysozoa</taxon>
        <taxon>Arthropoda</taxon>
        <taxon>Hexapoda</taxon>
        <taxon>Insecta</taxon>
        <taxon>Pterygota</taxon>
        <taxon>Neoptera</taxon>
        <taxon>Endopterygota</taxon>
        <taxon>Lepidoptera</taxon>
        <taxon>Glossata</taxon>
        <taxon>Ditrysia</taxon>
        <taxon>Bombycoidea</taxon>
        <taxon>Bombycidae</taxon>
        <taxon>Bombycinae</taxon>
        <taxon>Bombyx</taxon>
    </lineage>
</organism>
<dbReference type="AlphaFoldDB" id="A0A6J2JLU9"/>
<dbReference type="KEGG" id="bman:114243101"/>
<accession>A0A6J2JLU9</accession>
<dbReference type="GO" id="GO:0046933">
    <property type="term" value="F:proton-transporting ATP synthase activity, rotational mechanism"/>
    <property type="evidence" value="ECO:0007669"/>
    <property type="project" value="InterPro"/>
</dbReference>
<dbReference type="GO" id="GO:0045259">
    <property type="term" value="C:proton-transporting ATP synthase complex"/>
    <property type="evidence" value="ECO:0007669"/>
    <property type="project" value="InterPro"/>
</dbReference>
<dbReference type="GO" id="GO:0005743">
    <property type="term" value="C:mitochondrial inner membrane"/>
    <property type="evidence" value="ECO:0007669"/>
    <property type="project" value="InterPro"/>
</dbReference>
<dbReference type="OrthoDB" id="269124at2759"/>
<dbReference type="RefSeq" id="XP_028030273.1">
    <property type="nucleotide sequence ID" value="XM_028174472.1"/>
</dbReference>
<dbReference type="Gene3D" id="1.10.1620.20">
    <property type="entry name" value="ATP synthase, F1 complex, epsilon subunit superfamily, mitochondrial"/>
    <property type="match status" value="1"/>
</dbReference>
<dbReference type="InterPro" id="IPR036742">
    <property type="entry name" value="ATP_synth_F1_esu_sf_mt"/>
</dbReference>